<dbReference type="InterPro" id="IPR033961">
    <property type="entry name" value="Exo84"/>
</dbReference>
<dbReference type="EMBL" id="CAJOAZ010010275">
    <property type="protein sequence ID" value="CAF4218182.1"/>
    <property type="molecule type" value="Genomic_DNA"/>
</dbReference>
<dbReference type="GO" id="GO:0006893">
    <property type="term" value="P:Golgi to plasma membrane transport"/>
    <property type="evidence" value="ECO:0007669"/>
    <property type="project" value="TreeGrafter"/>
</dbReference>
<dbReference type="Proteomes" id="UP000663844">
    <property type="component" value="Unassembled WGS sequence"/>
</dbReference>
<dbReference type="PANTHER" id="PTHR21426:SF12">
    <property type="entry name" value="EXOCYST COMPLEX COMPONENT 8"/>
    <property type="match status" value="1"/>
</dbReference>
<protein>
    <submittedName>
        <fullName evidence="2">Uncharacterized protein</fullName>
    </submittedName>
</protein>
<dbReference type="Pfam" id="PF08700">
    <property type="entry name" value="VPS51_Exo84_N"/>
    <property type="match status" value="1"/>
</dbReference>
<dbReference type="PANTHER" id="PTHR21426">
    <property type="entry name" value="EXOCYST COMPLEX COMPONENT 8"/>
    <property type="match status" value="1"/>
</dbReference>
<name>A0A820CM06_9BILA</name>
<proteinExistence type="predicted"/>
<dbReference type="GO" id="GO:0006887">
    <property type="term" value="P:exocytosis"/>
    <property type="evidence" value="ECO:0007669"/>
    <property type="project" value="InterPro"/>
</dbReference>
<reference evidence="2" key="1">
    <citation type="submission" date="2021-02" db="EMBL/GenBank/DDBJ databases">
        <authorList>
            <person name="Nowell W R."/>
        </authorList>
    </citation>
    <scope>NUCLEOTIDE SEQUENCE</scope>
</reference>
<dbReference type="AlphaFoldDB" id="A0A820CM06"/>
<accession>A0A820CM06</accession>
<keyword evidence="1" id="KW-0813">Transport</keyword>
<dbReference type="GO" id="GO:0000145">
    <property type="term" value="C:exocyst"/>
    <property type="evidence" value="ECO:0007669"/>
    <property type="project" value="InterPro"/>
</dbReference>
<organism evidence="2 3">
    <name type="scientific">Adineta steineri</name>
    <dbReference type="NCBI Taxonomy" id="433720"/>
    <lineage>
        <taxon>Eukaryota</taxon>
        <taxon>Metazoa</taxon>
        <taxon>Spiralia</taxon>
        <taxon>Gnathifera</taxon>
        <taxon>Rotifera</taxon>
        <taxon>Eurotatoria</taxon>
        <taxon>Bdelloidea</taxon>
        <taxon>Adinetida</taxon>
        <taxon>Adinetidae</taxon>
        <taxon>Adineta</taxon>
    </lineage>
</organism>
<comment type="caution">
    <text evidence="2">The sequence shown here is derived from an EMBL/GenBank/DDBJ whole genome shotgun (WGS) entry which is preliminary data.</text>
</comment>
<sequence length="118" mass="13806">MEYTDADPSFRARLLEPKFEPESFIGSIASQSIGSTDLVNMKRRMYLIASEAKMDLKQNIYRNHTKFIETAKQVSSLESEVYQLHTLLADEQQLLNTVKELLTIEDKVRLFNLYENKW</sequence>
<dbReference type="GO" id="GO:0008104">
    <property type="term" value="P:intracellular protein localization"/>
    <property type="evidence" value="ECO:0007669"/>
    <property type="project" value="TreeGrafter"/>
</dbReference>
<evidence type="ECO:0000256" key="1">
    <source>
        <dbReference type="ARBA" id="ARBA00022448"/>
    </source>
</evidence>
<gene>
    <name evidence="2" type="ORF">OXD698_LOCUS41728</name>
</gene>
<evidence type="ECO:0000313" key="2">
    <source>
        <dbReference type="EMBL" id="CAF4218182.1"/>
    </source>
</evidence>
<evidence type="ECO:0000313" key="3">
    <source>
        <dbReference type="Proteomes" id="UP000663844"/>
    </source>
</evidence>